<keyword evidence="4" id="KW-0804">Transcription</keyword>
<dbReference type="GO" id="GO:0060567">
    <property type="term" value="P:negative regulation of termination of DNA-templated transcription"/>
    <property type="evidence" value="ECO:0007669"/>
    <property type="project" value="InterPro"/>
</dbReference>
<evidence type="ECO:0000256" key="4">
    <source>
        <dbReference type="ARBA" id="ARBA00023163"/>
    </source>
</evidence>
<comment type="similarity">
    <text evidence="1">Belongs to the phage antitermination Q type 1 family.</text>
</comment>
<comment type="caution">
    <text evidence="5">The sequence shown here is derived from an EMBL/GenBank/DDBJ whole genome shotgun (WGS) entry which is preliminary data.</text>
</comment>
<reference evidence="5" key="1">
    <citation type="submission" date="2017-12" db="EMBL/GenBank/DDBJ databases">
        <title>Genome sequencing and analysis.</title>
        <authorList>
            <person name="Huang Y.-T."/>
        </authorList>
    </citation>
    <scope>NUCLEOTIDE SEQUENCE</scope>
    <source>
        <strain evidence="5">VGH116</strain>
    </source>
</reference>
<gene>
    <name evidence="5" type="ORF">CYG68_09715</name>
</gene>
<evidence type="ECO:0000256" key="1">
    <source>
        <dbReference type="ARBA" id="ARBA00010234"/>
    </source>
</evidence>
<organism evidence="5 6">
    <name type="scientific">Morganella morganii</name>
    <name type="common">Proteus morganii</name>
    <dbReference type="NCBI Taxonomy" id="582"/>
    <lineage>
        <taxon>Bacteria</taxon>
        <taxon>Pseudomonadati</taxon>
        <taxon>Pseudomonadota</taxon>
        <taxon>Gammaproteobacteria</taxon>
        <taxon>Enterobacterales</taxon>
        <taxon>Morganellaceae</taxon>
        <taxon>Morganella</taxon>
    </lineage>
</organism>
<evidence type="ECO:0000256" key="2">
    <source>
        <dbReference type="ARBA" id="ARBA00023015"/>
    </source>
</evidence>
<dbReference type="AlphaFoldDB" id="A0A8I0Q1V0"/>
<evidence type="ECO:0000313" key="5">
    <source>
        <dbReference type="EMBL" id="MBE8612694.1"/>
    </source>
</evidence>
<evidence type="ECO:0000256" key="3">
    <source>
        <dbReference type="ARBA" id="ARBA00023125"/>
    </source>
</evidence>
<dbReference type="GO" id="GO:0003677">
    <property type="term" value="F:DNA binding"/>
    <property type="evidence" value="ECO:0007669"/>
    <property type="project" value="UniProtKB-KW"/>
</dbReference>
<protein>
    <submittedName>
        <fullName evidence="5">Antitermination protein Q</fullName>
    </submittedName>
</protein>
<proteinExistence type="inferred from homology"/>
<name>A0A8I0Q1V0_MORMO</name>
<sequence>MQRDIQKILLHWGGWVVHGRTGLGWASVAAGFKGLVSRTRIRKLSCCDEDGLIIDSCVARLRTAGMVQECDFIECYYSKGISKRAIGRKYRLNEGEVRRRMAVAESFILGCLAVSGETLELDLICGFHNHQRSISQEGIPAHG</sequence>
<keyword evidence="3" id="KW-0238">DNA-binding</keyword>
<evidence type="ECO:0000313" key="6">
    <source>
        <dbReference type="Proteomes" id="UP000650477"/>
    </source>
</evidence>
<dbReference type="Proteomes" id="UP000650477">
    <property type="component" value="Unassembled WGS sequence"/>
</dbReference>
<dbReference type="Pfam" id="PF06530">
    <property type="entry name" value="Phage_antitermQ"/>
    <property type="match status" value="1"/>
</dbReference>
<dbReference type="RefSeq" id="WP_193829749.1">
    <property type="nucleotide sequence ID" value="NZ_PKLF01000007.1"/>
</dbReference>
<accession>A0A8I0Q1V0</accession>
<dbReference type="InterPro" id="IPR010534">
    <property type="entry name" value="Phage_933W_GpQ"/>
</dbReference>
<dbReference type="EMBL" id="PKLF01000007">
    <property type="protein sequence ID" value="MBE8612694.1"/>
    <property type="molecule type" value="Genomic_DNA"/>
</dbReference>
<keyword evidence="2" id="KW-0805">Transcription regulation</keyword>